<evidence type="ECO:0000256" key="1">
    <source>
        <dbReference type="ARBA" id="ARBA00022670"/>
    </source>
</evidence>
<evidence type="ECO:0000313" key="7">
    <source>
        <dbReference type="EMBL" id="OMD24640.1"/>
    </source>
</evidence>
<gene>
    <name evidence="7" type="ORF">BJP51_29245</name>
</gene>
<dbReference type="GO" id="GO:0006508">
    <property type="term" value="P:proteolysis"/>
    <property type="evidence" value="ECO:0007669"/>
    <property type="project" value="UniProtKB-KW"/>
</dbReference>
<sequence length="158" mass="17109">MAAFQGNVQPIRLKYSVQQALGKHLLSCYPHEACGVLLGAAAAGGMLIDTYVPLRNVAPDPLHTFTPHPEEWINVLYNEPTIIGLFHSHPHSAPIPSVADYKGLTALGPEFALYLIGSPNTKDSGNPILNGFYIERLPDDHGNLSRGLSQAPLHVLLK</sequence>
<protein>
    <recommendedName>
        <fullName evidence="6">JAB domain-containing protein</fullName>
    </recommendedName>
</protein>
<evidence type="ECO:0000256" key="2">
    <source>
        <dbReference type="ARBA" id="ARBA00022723"/>
    </source>
</evidence>
<accession>A0A1R0WYX1</accession>
<dbReference type="Pfam" id="PF14464">
    <property type="entry name" value="Prok-JAB"/>
    <property type="match status" value="1"/>
</dbReference>
<reference evidence="7 8" key="1">
    <citation type="submission" date="2016-10" db="EMBL/GenBank/DDBJ databases">
        <title>Paenibacillus species isolates.</title>
        <authorList>
            <person name="Beno S.M."/>
        </authorList>
    </citation>
    <scope>NUCLEOTIDE SEQUENCE [LARGE SCALE GENOMIC DNA]</scope>
    <source>
        <strain evidence="7 8">FSL H7-0604</strain>
    </source>
</reference>
<keyword evidence="1" id="KW-0645">Protease</keyword>
<dbReference type="GO" id="GO:0008270">
    <property type="term" value="F:zinc ion binding"/>
    <property type="evidence" value="ECO:0007669"/>
    <property type="project" value="TreeGrafter"/>
</dbReference>
<evidence type="ECO:0000256" key="5">
    <source>
        <dbReference type="ARBA" id="ARBA00023049"/>
    </source>
</evidence>
<dbReference type="InterPro" id="IPR051929">
    <property type="entry name" value="VirAsm_ModProt"/>
</dbReference>
<evidence type="ECO:0000313" key="8">
    <source>
        <dbReference type="Proteomes" id="UP000187465"/>
    </source>
</evidence>
<evidence type="ECO:0000256" key="4">
    <source>
        <dbReference type="ARBA" id="ARBA00022833"/>
    </source>
</evidence>
<name>A0A1R0WYX1_9BACL</name>
<proteinExistence type="predicted"/>
<feature type="domain" description="JAB" evidence="6">
    <location>
        <begin position="16"/>
        <end position="119"/>
    </location>
</feature>
<dbReference type="RefSeq" id="WP_051491608.1">
    <property type="nucleotide sequence ID" value="NZ_CP009428.1"/>
</dbReference>
<keyword evidence="4" id="KW-0862">Zinc</keyword>
<dbReference type="PANTHER" id="PTHR34858:SF1">
    <property type="entry name" value="CYSO-CYSTEINE PEPTIDASE"/>
    <property type="match status" value="1"/>
</dbReference>
<dbReference type="EMBL" id="MKQP01000050">
    <property type="protein sequence ID" value="OMD24640.1"/>
    <property type="molecule type" value="Genomic_DNA"/>
</dbReference>
<organism evidence="7 8">
    <name type="scientific">Paenibacillus odorifer</name>
    <dbReference type="NCBI Taxonomy" id="189426"/>
    <lineage>
        <taxon>Bacteria</taxon>
        <taxon>Bacillati</taxon>
        <taxon>Bacillota</taxon>
        <taxon>Bacilli</taxon>
        <taxon>Bacillales</taxon>
        <taxon>Paenibacillaceae</taxon>
        <taxon>Paenibacillus</taxon>
    </lineage>
</organism>
<dbReference type="CDD" id="cd08070">
    <property type="entry name" value="MPN_like"/>
    <property type="match status" value="1"/>
</dbReference>
<dbReference type="PANTHER" id="PTHR34858">
    <property type="entry name" value="CYSO-CYSTEINE PEPTIDASE"/>
    <property type="match status" value="1"/>
</dbReference>
<dbReference type="Gene3D" id="3.40.140.10">
    <property type="entry name" value="Cytidine Deaminase, domain 2"/>
    <property type="match status" value="1"/>
</dbReference>
<dbReference type="GeneID" id="31574495"/>
<dbReference type="InterPro" id="IPR028090">
    <property type="entry name" value="JAB_dom_prok"/>
</dbReference>
<dbReference type="Proteomes" id="UP000187465">
    <property type="component" value="Unassembled WGS sequence"/>
</dbReference>
<dbReference type="AlphaFoldDB" id="A0A1R0WYX1"/>
<evidence type="ECO:0000256" key="3">
    <source>
        <dbReference type="ARBA" id="ARBA00022801"/>
    </source>
</evidence>
<comment type="caution">
    <text evidence="7">The sequence shown here is derived from an EMBL/GenBank/DDBJ whole genome shotgun (WGS) entry which is preliminary data.</text>
</comment>
<keyword evidence="2" id="KW-0479">Metal-binding</keyword>
<dbReference type="SUPFAM" id="SSF102712">
    <property type="entry name" value="JAB1/MPN domain"/>
    <property type="match status" value="1"/>
</dbReference>
<keyword evidence="5" id="KW-0482">Metalloprotease</keyword>
<evidence type="ECO:0000259" key="6">
    <source>
        <dbReference type="Pfam" id="PF14464"/>
    </source>
</evidence>
<dbReference type="GO" id="GO:0008235">
    <property type="term" value="F:metalloexopeptidase activity"/>
    <property type="evidence" value="ECO:0007669"/>
    <property type="project" value="TreeGrafter"/>
</dbReference>
<keyword evidence="3" id="KW-0378">Hydrolase</keyword>